<dbReference type="InterPro" id="IPR007709">
    <property type="entry name" value="N-FG_amidohydro"/>
</dbReference>
<dbReference type="OrthoDB" id="9785840at2"/>
<reference evidence="1 2" key="1">
    <citation type="submission" date="2019-07" db="EMBL/GenBank/DDBJ databases">
        <title>Sphingomonas AE3 Genome sequencing and assembly.</title>
        <authorList>
            <person name="Kim H."/>
        </authorList>
    </citation>
    <scope>NUCLEOTIDE SEQUENCE [LARGE SCALE GENOMIC DNA]</scope>
    <source>
        <strain evidence="1 2">AE3</strain>
    </source>
</reference>
<dbReference type="GO" id="GO:0016787">
    <property type="term" value="F:hydrolase activity"/>
    <property type="evidence" value="ECO:0007669"/>
    <property type="project" value="UniProtKB-KW"/>
</dbReference>
<dbReference type="KEGG" id="sxa:FMM02_06565"/>
<dbReference type="AlphaFoldDB" id="A0A516IRV9"/>
<sequence length="265" mass="29782">MSSGVEDLGPWWTVQRGGGPILATAIHDGHGLRPEVAAAMRLGDPDRLREEDPFTAHAILDVPTHVIVHRSRFEFDLNRGVEDAVYATPDQAWGLDVWARPPLAQMVERSLAIHAAYYRMLGSLLDEIATDHPRFVLIDVHSYNHRRGGSNAAPTDPADAPDVNIGTFSMPRDEWAFLLDPLMAAMAEFDFNGRRLDVRENVAFQGKGEQTRFVHQRYPGRGCAIALEFKKFFMDEWTGEPDQAELEAMRRFIAFTAERADALLQ</sequence>
<evidence type="ECO:0000313" key="1">
    <source>
        <dbReference type="EMBL" id="QDP19647.1"/>
    </source>
</evidence>
<keyword evidence="1" id="KW-0378">Hydrolase</keyword>
<dbReference type="EMBL" id="CP041659">
    <property type="protein sequence ID" value="QDP19647.1"/>
    <property type="molecule type" value="Genomic_DNA"/>
</dbReference>
<dbReference type="Pfam" id="PF05013">
    <property type="entry name" value="FGase"/>
    <property type="match status" value="1"/>
</dbReference>
<keyword evidence="2" id="KW-1185">Reference proteome</keyword>
<protein>
    <submittedName>
        <fullName evidence="1">N-formylglutamate amidohydrolase</fullName>
    </submittedName>
</protein>
<gene>
    <name evidence="1" type="ORF">FMM02_06565</name>
</gene>
<proteinExistence type="predicted"/>
<dbReference type="RefSeq" id="WP_147494098.1">
    <property type="nucleotide sequence ID" value="NZ_CP041659.1"/>
</dbReference>
<dbReference type="SUPFAM" id="SSF53187">
    <property type="entry name" value="Zn-dependent exopeptidases"/>
    <property type="match status" value="1"/>
</dbReference>
<dbReference type="Proteomes" id="UP000321857">
    <property type="component" value="Chromosome"/>
</dbReference>
<organism evidence="1 2">
    <name type="scientific">Sphingomonas xanthus</name>
    <dbReference type="NCBI Taxonomy" id="2594473"/>
    <lineage>
        <taxon>Bacteria</taxon>
        <taxon>Pseudomonadati</taxon>
        <taxon>Pseudomonadota</taxon>
        <taxon>Alphaproteobacteria</taxon>
        <taxon>Sphingomonadales</taxon>
        <taxon>Sphingomonadaceae</taxon>
        <taxon>Sphingomonas</taxon>
    </lineage>
</organism>
<name>A0A516IRV9_9SPHN</name>
<dbReference type="Gene3D" id="3.40.630.40">
    <property type="entry name" value="Zn-dependent exopeptidases"/>
    <property type="match status" value="1"/>
</dbReference>
<evidence type="ECO:0000313" key="2">
    <source>
        <dbReference type="Proteomes" id="UP000321857"/>
    </source>
</evidence>
<accession>A0A516IRV9</accession>